<dbReference type="SUPFAM" id="SSF82171">
    <property type="entry name" value="DPP6 N-terminal domain-like"/>
    <property type="match status" value="1"/>
</dbReference>
<evidence type="ECO:0000313" key="8">
    <source>
        <dbReference type="Proteomes" id="UP001320119"/>
    </source>
</evidence>
<dbReference type="RefSeq" id="WP_236986224.1">
    <property type="nucleotide sequence ID" value="NZ_AP023086.1"/>
</dbReference>
<dbReference type="InterPro" id="IPR011659">
    <property type="entry name" value="WD40"/>
</dbReference>
<proteinExistence type="predicted"/>
<evidence type="ECO:0000256" key="4">
    <source>
        <dbReference type="SAM" id="MobiDB-lite"/>
    </source>
</evidence>
<feature type="domain" description="Cytochrome c" evidence="6">
    <location>
        <begin position="770"/>
        <end position="945"/>
    </location>
</feature>
<dbReference type="Pfam" id="PF07676">
    <property type="entry name" value="PD40"/>
    <property type="match status" value="1"/>
</dbReference>
<dbReference type="Pfam" id="PF18582">
    <property type="entry name" value="HZS_alpha"/>
    <property type="match status" value="1"/>
</dbReference>
<sequence>MFHSLRKLAFISPVTLTLALASGCDVSNGTGPGKEQQPDPVVVDIPIAFIARVIPIDDDPDALGMAVSQNILDPAAFNPGARLILKDRAKYSATETDITSGLFPDRLEDPDDEDSNLVPAQIDIKDLESSPDGEKLLFSLRAPADPNDDNPQPTWNLWEYSLETGVAAPLLDSVIAEQGEDVSPHYLPDGRIVFSSTRQKRTKAILLDEGKAQYSGLDESAEAHAFNLHVFDPRNDDIEQLTFNPSHDVQPTLLANGRIAFLRWDNMPDHNQVSFYSIKPDGSDIQKLYGYNSQTTGPNGSEATFWNAREINDGELLINFRNRASRHWGGDIVAINTNGFTDLNQSNPQNPGSGSPQKPLSLIPINITENNPDVYSIGGFYNSAYPLNDGTNRLLVSWSPCLINALSEGKTYSCTDAFLAKANIQPATPSFGLWVLNLDLGTQQPLKPVTPEDNEVYTEAIALSIQPRADNIISNLDSNLAEEGVGLVHIRNIYDIDGNMSLNVAPMPHLANRSERPERFIRIVKAVPIPDEDALDFNRNIAFGENGENFMRDILGYVPIEPDGSAKFKIPANMAIALNLVDANGKRLPDALHENWFNVQPGEHFECIGCHQSGSLQPHSRRDAQESSAYLGAPFIGIELIDQNGTPVPAPQTGQTMAEHFADELGVRTPAIDMLYRDIWTQNSSNLEADISLAYASIAPNGTDTLPPANDSCSTPLEGVSWEQPTTCLSSANPSPFAQPTWSSGCRITINYEQHIQPLWQRDRRTCDPQPNPDGSDNVLSDNTCINCHSNDNQSADGMPLAPAASLYLTQTMPVINVPNDPDPNAVSQNNGCDQNRSDDFYASYRQLLVSRLSLELVDGELRPVYTSAYQDDTNEDGEPILNSDGSVRQRVVRTCTQLDAPANAGNAFNSVGFFSIFEGNDPIHTGILSPSERRLIAEWLDLGGQYYNDPFVAPLND</sequence>
<dbReference type="AlphaFoldDB" id="A0AAN2BJA8"/>
<evidence type="ECO:0000256" key="5">
    <source>
        <dbReference type="SAM" id="SignalP"/>
    </source>
</evidence>
<name>A0AAN2BJA8_9GAMM</name>
<dbReference type="GO" id="GO:0009055">
    <property type="term" value="F:electron transfer activity"/>
    <property type="evidence" value="ECO:0007669"/>
    <property type="project" value="InterPro"/>
</dbReference>
<evidence type="ECO:0000256" key="2">
    <source>
        <dbReference type="ARBA" id="ARBA00023004"/>
    </source>
</evidence>
<evidence type="ECO:0000256" key="1">
    <source>
        <dbReference type="ARBA" id="ARBA00022723"/>
    </source>
</evidence>
<dbReference type="PROSITE" id="PS51007">
    <property type="entry name" value="CYTC"/>
    <property type="match status" value="1"/>
</dbReference>
<gene>
    <name evidence="7" type="ORF">MARGE09_P0936</name>
</gene>
<keyword evidence="5" id="KW-0732">Signal</keyword>
<dbReference type="KEGG" id="marq:MARGE09_P0936"/>
<feature type="signal peptide" evidence="5">
    <location>
        <begin position="1"/>
        <end position="21"/>
    </location>
</feature>
<feature type="chain" id="PRO_5042944131" description="Cytochrome c domain-containing protein" evidence="5">
    <location>
        <begin position="22"/>
        <end position="958"/>
    </location>
</feature>
<evidence type="ECO:0000259" key="6">
    <source>
        <dbReference type="PROSITE" id="PS51007"/>
    </source>
</evidence>
<protein>
    <recommendedName>
        <fullName evidence="6">Cytochrome c domain-containing protein</fullName>
    </recommendedName>
</protein>
<dbReference type="GO" id="GO:0046872">
    <property type="term" value="F:metal ion binding"/>
    <property type="evidence" value="ECO:0007669"/>
    <property type="project" value="UniProtKB-KW"/>
</dbReference>
<keyword evidence="8" id="KW-1185">Reference proteome</keyword>
<reference evidence="7 8" key="1">
    <citation type="journal article" date="2022" name="IScience">
        <title>An ultrasensitive nanofiber-based assay for enzymatic hydrolysis and deep-sea microbial degradation of cellulose.</title>
        <authorList>
            <person name="Tsudome M."/>
            <person name="Tachioka M."/>
            <person name="Miyazaki M."/>
            <person name="Uchimura K."/>
            <person name="Tsuda M."/>
            <person name="Takaki Y."/>
            <person name="Deguchi S."/>
        </authorList>
    </citation>
    <scope>NUCLEOTIDE SEQUENCE [LARGE SCALE GENOMIC DNA]</scope>
    <source>
        <strain evidence="7 8">GE09</strain>
    </source>
</reference>
<feature type="region of interest" description="Disordered" evidence="4">
    <location>
        <begin position="340"/>
        <end position="359"/>
    </location>
</feature>
<dbReference type="PROSITE" id="PS51257">
    <property type="entry name" value="PROKAR_LIPOPROTEIN"/>
    <property type="match status" value="1"/>
</dbReference>
<dbReference type="GO" id="GO:0020037">
    <property type="term" value="F:heme binding"/>
    <property type="evidence" value="ECO:0007669"/>
    <property type="project" value="InterPro"/>
</dbReference>
<organism evidence="7 8">
    <name type="scientific">Marinagarivorans cellulosilyticus</name>
    <dbReference type="NCBI Taxonomy" id="2721545"/>
    <lineage>
        <taxon>Bacteria</taxon>
        <taxon>Pseudomonadati</taxon>
        <taxon>Pseudomonadota</taxon>
        <taxon>Gammaproteobacteria</taxon>
        <taxon>Cellvibrionales</taxon>
        <taxon>Cellvibrionaceae</taxon>
        <taxon>Marinagarivorans</taxon>
    </lineage>
</organism>
<dbReference type="InterPro" id="IPR040698">
    <property type="entry name" value="HZS_alpha_mid"/>
</dbReference>
<evidence type="ECO:0000313" key="7">
    <source>
        <dbReference type="EMBL" id="BCD96736.1"/>
    </source>
</evidence>
<feature type="compositionally biased region" description="Polar residues" evidence="4">
    <location>
        <begin position="340"/>
        <end position="358"/>
    </location>
</feature>
<keyword evidence="3" id="KW-0349">Heme</keyword>
<evidence type="ECO:0000256" key="3">
    <source>
        <dbReference type="PROSITE-ProRule" id="PRU00433"/>
    </source>
</evidence>
<keyword evidence="1 3" id="KW-0479">Metal-binding</keyword>
<dbReference type="InterPro" id="IPR011042">
    <property type="entry name" value="6-blade_b-propeller_TolB-like"/>
</dbReference>
<dbReference type="InterPro" id="IPR009056">
    <property type="entry name" value="Cyt_c-like_dom"/>
</dbReference>
<dbReference type="EMBL" id="AP023086">
    <property type="protein sequence ID" value="BCD96736.1"/>
    <property type="molecule type" value="Genomic_DNA"/>
</dbReference>
<keyword evidence="2 3" id="KW-0408">Iron</keyword>
<dbReference type="Gene3D" id="2.120.10.30">
    <property type="entry name" value="TolB, C-terminal domain"/>
    <property type="match status" value="2"/>
</dbReference>
<dbReference type="Proteomes" id="UP001320119">
    <property type="component" value="Chromosome"/>
</dbReference>
<accession>A0AAN2BJA8</accession>